<dbReference type="InterPro" id="IPR011010">
    <property type="entry name" value="DNA_brk_join_enz"/>
</dbReference>
<evidence type="ECO:0000313" key="9">
    <source>
        <dbReference type="EMBL" id="PTM57443.1"/>
    </source>
</evidence>
<dbReference type="EMBL" id="PZZL01000004">
    <property type="protein sequence ID" value="PTM57443.1"/>
    <property type="molecule type" value="Genomic_DNA"/>
</dbReference>
<accession>A0A2T4Z6E3</accession>
<evidence type="ECO:0000256" key="1">
    <source>
        <dbReference type="ARBA" id="ARBA00000213"/>
    </source>
</evidence>
<protein>
    <recommendedName>
        <fullName evidence="3">DNA topoisomerase</fullName>
        <ecNumber evidence="3">5.6.2.1</ecNumber>
    </recommendedName>
</protein>
<evidence type="ECO:0000256" key="3">
    <source>
        <dbReference type="ARBA" id="ARBA00012891"/>
    </source>
</evidence>
<dbReference type="PRINTS" id="PR00416">
    <property type="entry name" value="EUTPISMRASEI"/>
</dbReference>
<evidence type="ECO:0000256" key="5">
    <source>
        <dbReference type="ARBA" id="ARBA00023125"/>
    </source>
</evidence>
<gene>
    <name evidence="9" type="ORF">C8P69_104497</name>
</gene>
<dbReference type="RefSeq" id="WP_170118222.1">
    <property type="nucleotide sequence ID" value="NZ_PZZL01000004.1"/>
</dbReference>
<dbReference type="GO" id="GO:0003917">
    <property type="term" value="F:DNA topoisomerase type I (single strand cut, ATP-independent) activity"/>
    <property type="evidence" value="ECO:0007669"/>
    <property type="project" value="UniProtKB-EC"/>
</dbReference>
<feature type="domain" description="DNA topoisomerase IB N-terminal" evidence="8">
    <location>
        <begin position="22"/>
        <end position="70"/>
    </location>
</feature>
<dbReference type="InterPro" id="IPR049331">
    <property type="entry name" value="Top1B_N_bact"/>
</dbReference>
<dbReference type="Gene3D" id="3.30.66.10">
    <property type="entry name" value="DNA topoisomerase I domain"/>
    <property type="match status" value="1"/>
</dbReference>
<dbReference type="PROSITE" id="PS52038">
    <property type="entry name" value="TOPO_IB_2"/>
    <property type="match status" value="1"/>
</dbReference>
<evidence type="ECO:0000259" key="8">
    <source>
        <dbReference type="Pfam" id="PF21338"/>
    </source>
</evidence>
<dbReference type="GO" id="GO:0003677">
    <property type="term" value="F:DNA binding"/>
    <property type="evidence" value="ECO:0007669"/>
    <property type="project" value="UniProtKB-KW"/>
</dbReference>
<dbReference type="Gene3D" id="3.90.15.10">
    <property type="entry name" value="Topoisomerase I, Chain A, domain 3"/>
    <property type="match status" value="1"/>
</dbReference>
<dbReference type="InterPro" id="IPR013500">
    <property type="entry name" value="TopoI_cat_euk"/>
</dbReference>
<organism evidence="9 10">
    <name type="scientific">Phreatobacter oligotrophus</name>
    <dbReference type="NCBI Taxonomy" id="1122261"/>
    <lineage>
        <taxon>Bacteria</taxon>
        <taxon>Pseudomonadati</taxon>
        <taxon>Pseudomonadota</taxon>
        <taxon>Alphaproteobacteria</taxon>
        <taxon>Hyphomicrobiales</taxon>
        <taxon>Phreatobacteraceae</taxon>
        <taxon>Phreatobacter</taxon>
    </lineage>
</organism>
<dbReference type="Pfam" id="PF01028">
    <property type="entry name" value="Topoisom_I"/>
    <property type="match status" value="1"/>
</dbReference>
<comment type="catalytic activity">
    <reaction evidence="1">
        <text>ATP-independent breakage of single-stranded DNA, followed by passage and rejoining.</text>
        <dbReference type="EC" id="5.6.2.1"/>
    </reaction>
</comment>
<dbReference type="GO" id="GO:0006265">
    <property type="term" value="P:DNA topological change"/>
    <property type="evidence" value="ECO:0007669"/>
    <property type="project" value="InterPro"/>
</dbReference>
<dbReference type="SUPFAM" id="SSF56349">
    <property type="entry name" value="DNA breaking-rejoining enzymes"/>
    <property type="match status" value="1"/>
</dbReference>
<dbReference type="InterPro" id="IPR014711">
    <property type="entry name" value="TopoI_cat_a-hlx-sub_euk"/>
</dbReference>
<proteinExistence type="inferred from homology"/>
<dbReference type="EC" id="5.6.2.1" evidence="3"/>
<keyword evidence="6 9" id="KW-0413">Isomerase</keyword>
<keyword evidence="4" id="KW-0799">Topoisomerase</keyword>
<dbReference type="Proteomes" id="UP000241808">
    <property type="component" value="Unassembled WGS sequence"/>
</dbReference>
<evidence type="ECO:0000259" key="7">
    <source>
        <dbReference type="Pfam" id="PF01028"/>
    </source>
</evidence>
<name>A0A2T4Z6E3_9HYPH</name>
<dbReference type="Pfam" id="PF21338">
    <property type="entry name" value="Top1B_N_bact"/>
    <property type="match status" value="1"/>
</dbReference>
<evidence type="ECO:0000256" key="4">
    <source>
        <dbReference type="ARBA" id="ARBA00023029"/>
    </source>
</evidence>
<dbReference type="AlphaFoldDB" id="A0A2T4Z6E3"/>
<evidence type="ECO:0000256" key="2">
    <source>
        <dbReference type="ARBA" id="ARBA00006645"/>
    </source>
</evidence>
<dbReference type="InterPro" id="IPR001631">
    <property type="entry name" value="TopoI"/>
</dbReference>
<dbReference type="InterPro" id="IPR035447">
    <property type="entry name" value="DNA_topo_I_N_sf"/>
</dbReference>
<sequence length="358" mass="40134">MSHIVFADTAAPGFSRQRHGRGFAYRDARGRRLTDPAMLERIRALVIPPAWRDVWIAPDPRGHIQAVGRDEKGRRQYIYHADFRAHREAEKFDRLTAFAKVLPRLRRQILRDLDRPGLTREKVLATVVYLLDRTLIRIGNETYARTNGSFGLSTLRSRHVCVRGETVRFTFTGKSGKDWSLAVADRRVGQVVKRCQDLPGQHLFQYRDADGVPRTISSEDVNAYLREVAGEPVSAKEFRTWGGSVLCTLALSLAPPADNERHRRRQQASAVRAVAQRLGNTPAVCRASYVHPKVLSAHEAGLLFRRGGRMRHSADLAPRLTAAERTLLAILAGEAEALQRTPRRAARTTLEAGFAATP</sequence>
<evidence type="ECO:0000313" key="10">
    <source>
        <dbReference type="Proteomes" id="UP000241808"/>
    </source>
</evidence>
<reference evidence="9 10" key="1">
    <citation type="submission" date="2018-04" db="EMBL/GenBank/DDBJ databases">
        <title>Genomic Encyclopedia of Archaeal and Bacterial Type Strains, Phase II (KMG-II): from individual species to whole genera.</title>
        <authorList>
            <person name="Goeker M."/>
        </authorList>
    </citation>
    <scope>NUCLEOTIDE SEQUENCE [LARGE SCALE GENOMIC DNA]</scope>
    <source>
        <strain evidence="9 10">DSM 25521</strain>
    </source>
</reference>
<keyword evidence="5" id="KW-0238">DNA-binding</keyword>
<feature type="domain" description="DNA topoisomerase I catalytic core eukaryotic-type" evidence="7">
    <location>
        <begin position="82"/>
        <end position="295"/>
    </location>
</feature>
<keyword evidence="10" id="KW-1185">Reference proteome</keyword>
<dbReference type="SUPFAM" id="SSF55869">
    <property type="entry name" value="DNA topoisomerase I domain"/>
    <property type="match status" value="1"/>
</dbReference>
<comment type="similarity">
    <text evidence="2">Belongs to the type IB topoisomerase family.</text>
</comment>
<evidence type="ECO:0000256" key="6">
    <source>
        <dbReference type="ARBA" id="ARBA00023235"/>
    </source>
</evidence>
<dbReference type="Gene3D" id="1.10.132.120">
    <property type="match status" value="1"/>
</dbReference>
<comment type="caution">
    <text evidence="9">The sequence shown here is derived from an EMBL/GenBank/DDBJ whole genome shotgun (WGS) entry which is preliminary data.</text>
</comment>